<evidence type="ECO:0000256" key="4">
    <source>
        <dbReference type="ARBA" id="ARBA00022692"/>
    </source>
</evidence>
<keyword evidence="10" id="KW-1185">Reference proteome</keyword>
<feature type="transmembrane region" description="Helical" evidence="7">
    <location>
        <begin position="9"/>
        <end position="27"/>
    </location>
</feature>
<evidence type="ECO:0000256" key="1">
    <source>
        <dbReference type="ARBA" id="ARBA00004651"/>
    </source>
</evidence>
<dbReference type="AlphaFoldDB" id="A0A853G5N7"/>
<dbReference type="PROSITE" id="PS50928">
    <property type="entry name" value="ABC_TM1"/>
    <property type="match status" value="1"/>
</dbReference>
<dbReference type="Gene3D" id="1.10.3720.10">
    <property type="entry name" value="MetI-like"/>
    <property type="match status" value="1"/>
</dbReference>
<dbReference type="GO" id="GO:0005886">
    <property type="term" value="C:plasma membrane"/>
    <property type="evidence" value="ECO:0007669"/>
    <property type="project" value="UniProtKB-SubCell"/>
</dbReference>
<dbReference type="SUPFAM" id="SSF161098">
    <property type="entry name" value="MetI-like"/>
    <property type="match status" value="1"/>
</dbReference>
<sequence>MLSYTLRRLLMTLPVMLFVALFVFGLLDLAPGDPAALLAGEDATQQDIARIRDTLGLDKPFLLRFGEWLWAIAHGDLGTSLFTGLPVSAMIAQRLAPTVTLMIMTLIVSVVVAIPFGALAAWMHNRWHDRGIMVLAVLSFSVPSFVVGYLLAWTLGLQLRWFPVQGYVPFSQGVGASLHSLVLPALALGSVYIALITRITRATLLETLSQDYVRTARAKGVSNRSILFLHALKNAAVPIVTIIASGVALLISGTVVTETVFAIPGLGRLTVDAILRRDYPIIQGVILLFSFSYVLINLAADLLYRVFDPRIHY</sequence>
<comment type="similarity">
    <text evidence="7">Belongs to the binding-protein-dependent transport system permease family.</text>
</comment>
<dbReference type="InterPro" id="IPR035906">
    <property type="entry name" value="MetI-like_sf"/>
</dbReference>
<comment type="caution">
    <text evidence="9">The sequence shown here is derived from an EMBL/GenBank/DDBJ whole genome shotgun (WGS) entry which is preliminary data.</text>
</comment>
<feature type="transmembrane region" description="Helical" evidence="7">
    <location>
        <begin position="235"/>
        <end position="261"/>
    </location>
</feature>
<feature type="transmembrane region" description="Helical" evidence="7">
    <location>
        <begin position="99"/>
        <end position="122"/>
    </location>
</feature>
<proteinExistence type="inferred from homology"/>
<protein>
    <submittedName>
        <fullName evidence="9">ABC transporter permease</fullName>
    </submittedName>
</protein>
<dbReference type="RefSeq" id="WP_180157625.1">
    <property type="nucleotide sequence ID" value="NZ_JACCEM010000009.1"/>
</dbReference>
<dbReference type="Proteomes" id="UP000559809">
    <property type="component" value="Unassembled WGS sequence"/>
</dbReference>
<feature type="transmembrane region" description="Helical" evidence="7">
    <location>
        <begin position="176"/>
        <end position="195"/>
    </location>
</feature>
<evidence type="ECO:0000256" key="2">
    <source>
        <dbReference type="ARBA" id="ARBA00022448"/>
    </source>
</evidence>
<feature type="domain" description="ABC transmembrane type-1" evidence="8">
    <location>
        <begin position="95"/>
        <end position="304"/>
    </location>
</feature>
<comment type="subcellular location">
    <subcellularLocation>
        <location evidence="1 7">Cell membrane</location>
        <topology evidence="1 7">Multi-pass membrane protein</topology>
    </subcellularLocation>
</comment>
<dbReference type="Pfam" id="PF00528">
    <property type="entry name" value="BPD_transp_1"/>
    <property type="match status" value="1"/>
</dbReference>
<feature type="transmembrane region" description="Helical" evidence="7">
    <location>
        <begin position="281"/>
        <end position="304"/>
    </location>
</feature>
<evidence type="ECO:0000256" key="7">
    <source>
        <dbReference type="RuleBase" id="RU363032"/>
    </source>
</evidence>
<keyword evidence="3" id="KW-1003">Cell membrane</keyword>
<keyword evidence="4 7" id="KW-0812">Transmembrane</keyword>
<dbReference type="Pfam" id="PF19300">
    <property type="entry name" value="BPD_transp_1_N"/>
    <property type="match status" value="1"/>
</dbReference>
<evidence type="ECO:0000259" key="8">
    <source>
        <dbReference type="PROSITE" id="PS50928"/>
    </source>
</evidence>
<dbReference type="CDD" id="cd06261">
    <property type="entry name" value="TM_PBP2"/>
    <property type="match status" value="1"/>
</dbReference>
<dbReference type="GO" id="GO:0071916">
    <property type="term" value="F:dipeptide transmembrane transporter activity"/>
    <property type="evidence" value="ECO:0007669"/>
    <property type="project" value="TreeGrafter"/>
</dbReference>
<gene>
    <name evidence="9" type="ORF">H0A72_17400</name>
</gene>
<keyword evidence="5 7" id="KW-1133">Transmembrane helix</keyword>
<keyword evidence="6 7" id="KW-0472">Membrane</keyword>
<evidence type="ECO:0000313" key="10">
    <source>
        <dbReference type="Proteomes" id="UP000559809"/>
    </source>
</evidence>
<dbReference type="EMBL" id="JACCEM010000009">
    <property type="protein sequence ID" value="NYT51092.1"/>
    <property type="molecule type" value="Genomic_DNA"/>
</dbReference>
<dbReference type="PANTHER" id="PTHR43163">
    <property type="entry name" value="DIPEPTIDE TRANSPORT SYSTEM PERMEASE PROTEIN DPPB-RELATED"/>
    <property type="match status" value="1"/>
</dbReference>
<feature type="transmembrane region" description="Helical" evidence="7">
    <location>
        <begin position="134"/>
        <end position="156"/>
    </location>
</feature>
<dbReference type="InterPro" id="IPR045621">
    <property type="entry name" value="BPD_transp_1_N"/>
</dbReference>
<dbReference type="PANTHER" id="PTHR43163:SF6">
    <property type="entry name" value="DIPEPTIDE TRANSPORT SYSTEM PERMEASE PROTEIN DPPB-RELATED"/>
    <property type="match status" value="1"/>
</dbReference>
<reference evidence="9 10" key="1">
    <citation type="submission" date="2020-07" db="EMBL/GenBank/DDBJ databases">
        <title>Taxonomic revisions and descriptions of new bacterial species based on genomic comparisons in the high-G+C-content subgroup of the family Alcaligenaceae.</title>
        <authorList>
            <person name="Szabo A."/>
            <person name="Felfoldi T."/>
        </authorList>
    </citation>
    <scope>NUCLEOTIDE SEQUENCE [LARGE SCALE GENOMIC DNA]</scope>
    <source>
        <strain evidence="9 10">LMG 24012</strain>
    </source>
</reference>
<accession>A0A853G5N7</accession>
<evidence type="ECO:0000256" key="6">
    <source>
        <dbReference type="ARBA" id="ARBA00023136"/>
    </source>
</evidence>
<keyword evidence="2 7" id="KW-0813">Transport</keyword>
<evidence type="ECO:0000313" key="9">
    <source>
        <dbReference type="EMBL" id="NYT51092.1"/>
    </source>
</evidence>
<dbReference type="InterPro" id="IPR000515">
    <property type="entry name" value="MetI-like"/>
</dbReference>
<organism evidence="9 10">
    <name type="scientific">Parapusillimonas granuli</name>
    <dbReference type="NCBI Taxonomy" id="380911"/>
    <lineage>
        <taxon>Bacteria</taxon>
        <taxon>Pseudomonadati</taxon>
        <taxon>Pseudomonadota</taxon>
        <taxon>Betaproteobacteria</taxon>
        <taxon>Burkholderiales</taxon>
        <taxon>Alcaligenaceae</taxon>
        <taxon>Parapusillimonas</taxon>
    </lineage>
</organism>
<evidence type="ECO:0000256" key="3">
    <source>
        <dbReference type="ARBA" id="ARBA00022475"/>
    </source>
</evidence>
<name>A0A853G5N7_9BURK</name>
<evidence type="ECO:0000256" key="5">
    <source>
        <dbReference type="ARBA" id="ARBA00022989"/>
    </source>
</evidence>